<dbReference type="PANTHER" id="PTHR35400">
    <property type="entry name" value="SLR1083 PROTEIN"/>
    <property type="match status" value="1"/>
</dbReference>
<dbReference type="PANTHER" id="PTHR35400:SF1">
    <property type="entry name" value="SLR1083 PROTEIN"/>
    <property type="match status" value="1"/>
</dbReference>
<dbReference type="Pfam" id="PF05685">
    <property type="entry name" value="Uma2"/>
    <property type="match status" value="1"/>
</dbReference>
<organism evidence="2 3">
    <name type="scientific">Pseudanabaena catenata USMAC16</name>
    <dbReference type="NCBI Taxonomy" id="1855837"/>
    <lineage>
        <taxon>Bacteria</taxon>
        <taxon>Bacillati</taxon>
        <taxon>Cyanobacteriota</taxon>
        <taxon>Cyanophyceae</taxon>
        <taxon>Pseudanabaenales</taxon>
        <taxon>Pseudanabaenaceae</taxon>
        <taxon>Pseudanabaena</taxon>
    </lineage>
</organism>
<dbReference type="GO" id="GO:0004519">
    <property type="term" value="F:endonuclease activity"/>
    <property type="evidence" value="ECO:0007669"/>
    <property type="project" value="UniProtKB-KW"/>
</dbReference>
<dbReference type="InterPro" id="IPR011335">
    <property type="entry name" value="Restrct_endonuc-II-like"/>
</dbReference>
<evidence type="ECO:0000313" key="2">
    <source>
        <dbReference type="EMBL" id="MDG3494581.1"/>
    </source>
</evidence>
<feature type="domain" description="Putative restriction endonuclease" evidence="1">
    <location>
        <begin position="20"/>
        <end position="184"/>
    </location>
</feature>
<evidence type="ECO:0000259" key="1">
    <source>
        <dbReference type="Pfam" id="PF05685"/>
    </source>
</evidence>
<dbReference type="SUPFAM" id="SSF52980">
    <property type="entry name" value="Restriction endonuclease-like"/>
    <property type="match status" value="1"/>
</dbReference>
<gene>
    <name evidence="2" type="ORF">FEV09_08410</name>
</gene>
<keyword evidence="2" id="KW-0540">Nuclease</keyword>
<proteinExistence type="predicted"/>
<dbReference type="Gene3D" id="3.90.1570.10">
    <property type="entry name" value="tt1808, chain A"/>
    <property type="match status" value="1"/>
</dbReference>
<protein>
    <submittedName>
        <fullName evidence="2">Uma2 family endonuclease</fullName>
    </submittedName>
</protein>
<accession>A0A9X4RHK0</accession>
<keyword evidence="2" id="KW-0378">Hydrolase</keyword>
<dbReference type="Proteomes" id="UP001152872">
    <property type="component" value="Unassembled WGS sequence"/>
</dbReference>
<dbReference type="EMBL" id="VBTY01000054">
    <property type="protein sequence ID" value="MDG3494581.1"/>
    <property type="molecule type" value="Genomic_DNA"/>
</dbReference>
<dbReference type="InterPro" id="IPR012296">
    <property type="entry name" value="Nuclease_put_TT1808"/>
</dbReference>
<dbReference type="CDD" id="cd06260">
    <property type="entry name" value="DUF820-like"/>
    <property type="match status" value="1"/>
</dbReference>
<keyword evidence="3" id="KW-1185">Reference proteome</keyword>
<dbReference type="InterPro" id="IPR008538">
    <property type="entry name" value="Uma2"/>
</dbReference>
<evidence type="ECO:0000313" key="3">
    <source>
        <dbReference type="Proteomes" id="UP001152872"/>
    </source>
</evidence>
<keyword evidence="2" id="KW-0255">Endonuclease</keyword>
<sequence>MTAQLVTPNFTSNIHRFTVQQYHLMHEAGVFAEGDRYELINGEIREMSPIGIKHAVCVAKTARLFQIKLGDQIIIWSQNPIRLSNHSEPQPDIAILKWRDDFYASALPTPEDILLVIEVADSTIAYDRDVKMPLYAANGIPEMWLFDVNQQIIEGYSQPSASGYKRSQRYEQGDTLSLLPFPDVIFNWEALI</sequence>
<comment type="caution">
    <text evidence="2">The sequence shown here is derived from an EMBL/GenBank/DDBJ whole genome shotgun (WGS) entry which is preliminary data.</text>
</comment>
<reference evidence="2" key="1">
    <citation type="submission" date="2019-05" db="EMBL/GenBank/DDBJ databases">
        <title>Whole genome sequencing of Pseudanabaena catenata USMAC16.</title>
        <authorList>
            <person name="Khan Z."/>
            <person name="Omar W.M."/>
            <person name="Convey P."/>
            <person name="Merican F."/>
            <person name="Najimudin N."/>
        </authorList>
    </citation>
    <scope>NUCLEOTIDE SEQUENCE</scope>
    <source>
        <strain evidence="2">USMAC16</strain>
    </source>
</reference>
<dbReference type="AlphaFoldDB" id="A0A9X4RHK0"/>
<name>A0A9X4RHK0_9CYAN</name>
<dbReference type="RefSeq" id="WP_009626662.1">
    <property type="nucleotide sequence ID" value="NZ_VBTY01000054.1"/>
</dbReference>